<accession>A0ABS3BWE2</accession>
<dbReference type="Pfam" id="PF00034">
    <property type="entry name" value="Cytochrom_C"/>
    <property type="match status" value="1"/>
</dbReference>
<name>A0ABS3BWE2_9BACT</name>
<keyword evidence="11" id="KW-1185">Reference proteome</keyword>
<gene>
    <name evidence="10" type="ORF">J0A67_22300</name>
</gene>
<dbReference type="RefSeq" id="WP_206571610.1">
    <property type="nucleotide sequence ID" value="NZ_JAFKCW010000007.1"/>
</dbReference>
<dbReference type="InterPro" id="IPR036909">
    <property type="entry name" value="Cyt_c-like_dom_sf"/>
</dbReference>
<keyword evidence="5 6" id="KW-0408">Iron</keyword>
<evidence type="ECO:0000313" key="10">
    <source>
        <dbReference type="EMBL" id="MBN7803613.1"/>
    </source>
</evidence>
<sequence>MKKRNLVFAIIAGFAFACGGGEKTAESSSEAASTTAEATAPAPEMSLEEKYKDDPIYIKGVEKVKGSDCMTCHMVERKIIGPSYAEVAAKYENTEENVTMLAKKVIEGGAGVWGEVMMSPHPALSEEDAKDMVRYILLLKK</sequence>
<keyword evidence="8" id="KW-0732">Signal</keyword>
<dbReference type="Gene3D" id="1.10.760.10">
    <property type="entry name" value="Cytochrome c-like domain"/>
    <property type="match status" value="1"/>
</dbReference>
<dbReference type="InterPro" id="IPR002324">
    <property type="entry name" value="Cyt_c_ID"/>
</dbReference>
<protein>
    <submittedName>
        <fullName evidence="10">C-type cytochrome</fullName>
    </submittedName>
</protein>
<evidence type="ECO:0000256" key="6">
    <source>
        <dbReference type="PROSITE-ProRule" id="PRU00433"/>
    </source>
</evidence>
<feature type="compositionally biased region" description="Low complexity" evidence="7">
    <location>
        <begin position="26"/>
        <end position="44"/>
    </location>
</feature>
<dbReference type="PRINTS" id="PR00606">
    <property type="entry name" value="CYTCHROMECID"/>
</dbReference>
<dbReference type="PROSITE" id="PS51007">
    <property type="entry name" value="CYTC"/>
    <property type="match status" value="1"/>
</dbReference>
<evidence type="ECO:0000313" key="11">
    <source>
        <dbReference type="Proteomes" id="UP000664698"/>
    </source>
</evidence>
<comment type="caution">
    <text evidence="10">The sequence shown here is derived from an EMBL/GenBank/DDBJ whole genome shotgun (WGS) entry which is preliminary data.</text>
</comment>
<feature type="domain" description="Cytochrome c" evidence="9">
    <location>
        <begin position="55"/>
        <end position="140"/>
    </location>
</feature>
<feature type="region of interest" description="Disordered" evidence="7">
    <location>
        <begin position="25"/>
        <end position="45"/>
    </location>
</feature>
<evidence type="ECO:0000256" key="7">
    <source>
        <dbReference type="SAM" id="MobiDB-lite"/>
    </source>
</evidence>
<evidence type="ECO:0000256" key="4">
    <source>
        <dbReference type="ARBA" id="ARBA00022982"/>
    </source>
</evidence>
<evidence type="ECO:0000256" key="3">
    <source>
        <dbReference type="ARBA" id="ARBA00022723"/>
    </source>
</evidence>
<dbReference type="PROSITE" id="PS51257">
    <property type="entry name" value="PROKAR_LIPOPROTEIN"/>
    <property type="match status" value="1"/>
</dbReference>
<organism evidence="10 11">
    <name type="scientific">Algoriphagus aestuariicola</name>
    <dbReference type="NCBI Taxonomy" id="1852016"/>
    <lineage>
        <taxon>Bacteria</taxon>
        <taxon>Pseudomonadati</taxon>
        <taxon>Bacteroidota</taxon>
        <taxon>Cytophagia</taxon>
        <taxon>Cytophagales</taxon>
        <taxon>Cyclobacteriaceae</taxon>
        <taxon>Algoriphagus</taxon>
    </lineage>
</organism>
<dbReference type="Proteomes" id="UP000664698">
    <property type="component" value="Unassembled WGS sequence"/>
</dbReference>
<keyword evidence="2 6" id="KW-0349">Heme</keyword>
<dbReference type="EMBL" id="JAFKCW010000007">
    <property type="protein sequence ID" value="MBN7803613.1"/>
    <property type="molecule type" value="Genomic_DNA"/>
</dbReference>
<evidence type="ECO:0000256" key="2">
    <source>
        <dbReference type="ARBA" id="ARBA00022617"/>
    </source>
</evidence>
<evidence type="ECO:0000256" key="1">
    <source>
        <dbReference type="ARBA" id="ARBA00022448"/>
    </source>
</evidence>
<evidence type="ECO:0000256" key="5">
    <source>
        <dbReference type="ARBA" id="ARBA00023004"/>
    </source>
</evidence>
<keyword evidence="4" id="KW-0249">Electron transport</keyword>
<keyword evidence="1" id="KW-0813">Transport</keyword>
<feature type="signal peptide" evidence="8">
    <location>
        <begin position="1"/>
        <end position="17"/>
    </location>
</feature>
<dbReference type="InterPro" id="IPR009056">
    <property type="entry name" value="Cyt_c-like_dom"/>
</dbReference>
<reference evidence="10 11" key="1">
    <citation type="submission" date="2021-03" db="EMBL/GenBank/DDBJ databases">
        <title>novel species isolated from a fishpond in China.</title>
        <authorList>
            <person name="Lu H."/>
            <person name="Cai Z."/>
        </authorList>
    </citation>
    <scope>NUCLEOTIDE SEQUENCE [LARGE SCALE GENOMIC DNA]</scope>
    <source>
        <strain evidence="10 11">JCM 31546</strain>
    </source>
</reference>
<keyword evidence="3 6" id="KW-0479">Metal-binding</keyword>
<proteinExistence type="predicted"/>
<dbReference type="SUPFAM" id="SSF46626">
    <property type="entry name" value="Cytochrome c"/>
    <property type="match status" value="1"/>
</dbReference>
<evidence type="ECO:0000256" key="8">
    <source>
        <dbReference type="SAM" id="SignalP"/>
    </source>
</evidence>
<evidence type="ECO:0000259" key="9">
    <source>
        <dbReference type="PROSITE" id="PS51007"/>
    </source>
</evidence>
<feature type="chain" id="PRO_5046149263" evidence="8">
    <location>
        <begin position="18"/>
        <end position="141"/>
    </location>
</feature>